<proteinExistence type="predicted"/>
<feature type="transmembrane region" description="Helical" evidence="1">
    <location>
        <begin position="20"/>
        <end position="39"/>
    </location>
</feature>
<reference evidence="2 3" key="1">
    <citation type="submission" date="2019-03" db="EMBL/GenBank/DDBJ databases">
        <title>Genomic Encyclopedia of Type Strains, Phase IV (KMG-IV): sequencing the most valuable type-strain genomes for metagenomic binning, comparative biology and taxonomic classification.</title>
        <authorList>
            <person name="Goeker M."/>
        </authorList>
    </citation>
    <scope>NUCLEOTIDE SEQUENCE [LARGE SCALE GENOMIC DNA]</scope>
    <source>
        <strain evidence="2 3">DSM 2781</strain>
    </source>
</reference>
<evidence type="ECO:0000313" key="2">
    <source>
        <dbReference type="EMBL" id="TCP26080.1"/>
    </source>
</evidence>
<accession>A0A4R2NVN8</accession>
<organism evidence="2 3">
    <name type="scientific">Rhodovulum adriaticum</name>
    <name type="common">Rhodopseudomonas adriatica</name>
    <dbReference type="NCBI Taxonomy" id="35804"/>
    <lineage>
        <taxon>Bacteria</taxon>
        <taxon>Pseudomonadati</taxon>
        <taxon>Pseudomonadota</taxon>
        <taxon>Alphaproteobacteria</taxon>
        <taxon>Rhodobacterales</taxon>
        <taxon>Paracoccaceae</taxon>
        <taxon>Rhodovulum</taxon>
    </lineage>
</organism>
<gene>
    <name evidence="2" type="ORF">EV656_10242</name>
</gene>
<comment type="caution">
    <text evidence="2">The sequence shown here is derived from an EMBL/GenBank/DDBJ whole genome shotgun (WGS) entry which is preliminary data.</text>
</comment>
<keyword evidence="3" id="KW-1185">Reference proteome</keyword>
<dbReference type="AlphaFoldDB" id="A0A4R2NVN8"/>
<keyword evidence="1" id="KW-0812">Transmembrane</keyword>
<evidence type="ECO:0000313" key="3">
    <source>
        <dbReference type="Proteomes" id="UP000295733"/>
    </source>
</evidence>
<name>A0A4R2NVN8_RHOAD</name>
<dbReference type="EMBL" id="SLXL01000002">
    <property type="protein sequence ID" value="TCP26080.1"/>
    <property type="molecule type" value="Genomic_DNA"/>
</dbReference>
<sequence length="40" mass="4333">MLRELKSALTRCQATLWQDALGATSLMVLLIAGLHLPALI</sequence>
<keyword evidence="1" id="KW-0472">Membrane</keyword>
<keyword evidence="1" id="KW-1133">Transmembrane helix</keyword>
<dbReference type="RefSeq" id="WP_274610554.1">
    <property type="nucleotide sequence ID" value="NZ_NRRP01000032.1"/>
</dbReference>
<evidence type="ECO:0000256" key="1">
    <source>
        <dbReference type="SAM" id="Phobius"/>
    </source>
</evidence>
<protein>
    <submittedName>
        <fullName evidence="2">Uncharacterized protein</fullName>
    </submittedName>
</protein>
<dbReference type="Proteomes" id="UP000295733">
    <property type="component" value="Unassembled WGS sequence"/>
</dbReference>